<dbReference type="RefSeq" id="WP_208177399.1">
    <property type="nucleotide sequence ID" value="NZ_JAGETZ010000012.1"/>
</dbReference>
<name>A0ABS3QL55_9BACT</name>
<dbReference type="SUPFAM" id="SSF82185">
    <property type="entry name" value="Histone H3 K4-specific methyltransferase SET7/9 N-terminal domain"/>
    <property type="match status" value="1"/>
</dbReference>
<keyword evidence="1" id="KW-0732">Signal</keyword>
<evidence type="ECO:0000256" key="1">
    <source>
        <dbReference type="SAM" id="SignalP"/>
    </source>
</evidence>
<evidence type="ECO:0000313" key="3">
    <source>
        <dbReference type="Proteomes" id="UP000664369"/>
    </source>
</evidence>
<accession>A0ABS3QL55</accession>
<sequence>MKWNSKRLGWLVVLAQLPVLQALAQEEIERVQQKNEAGQIEEFGVLKADKAVRQGPYIRYRMSGPMTGVVYEAGTYEHGLKQGEWRSFSEQQATNRLVSRGTYLAGVPAGPWVYYHESGAAPVRKMVFDPGRLGTSFIIASDDTTATVQAKGFCLDGARAGLWKYYDAKGKLVQAINHSASPAQLLYWQPATGPAVSGALVQANHGVLYVGGKEQLQRDLAGAFDVEFWRTSGKTADTGVVFSVDSTGRQTGIGLTTKTVPTKYEQQVLMQLGKVPTLWLPRVSNGHASAASYFVLINSVITDAAKTLTVESFGE</sequence>
<feature type="signal peptide" evidence="1">
    <location>
        <begin position="1"/>
        <end position="24"/>
    </location>
</feature>
<dbReference type="EMBL" id="JAGETZ010000012">
    <property type="protein sequence ID" value="MBO2011708.1"/>
    <property type="molecule type" value="Genomic_DNA"/>
</dbReference>
<organism evidence="2 3">
    <name type="scientific">Hymenobacter negativus</name>
    <dbReference type="NCBI Taxonomy" id="2795026"/>
    <lineage>
        <taxon>Bacteria</taxon>
        <taxon>Pseudomonadati</taxon>
        <taxon>Bacteroidota</taxon>
        <taxon>Cytophagia</taxon>
        <taxon>Cytophagales</taxon>
        <taxon>Hymenobacteraceae</taxon>
        <taxon>Hymenobacter</taxon>
    </lineage>
</organism>
<gene>
    <name evidence="2" type="ORF">J4E00_21765</name>
</gene>
<dbReference type="Gene3D" id="2.20.110.10">
    <property type="entry name" value="Histone H3 K4-specific methyltransferase SET7/9 N-terminal domain"/>
    <property type="match status" value="1"/>
</dbReference>
<comment type="caution">
    <text evidence="2">The sequence shown here is derived from an EMBL/GenBank/DDBJ whole genome shotgun (WGS) entry which is preliminary data.</text>
</comment>
<proteinExistence type="predicted"/>
<evidence type="ECO:0008006" key="4">
    <source>
        <dbReference type="Google" id="ProtNLM"/>
    </source>
</evidence>
<keyword evidence="3" id="KW-1185">Reference proteome</keyword>
<evidence type="ECO:0000313" key="2">
    <source>
        <dbReference type="EMBL" id="MBO2011708.1"/>
    </source>
</evidence>
<protein>
    <recommendedName>
        <fullName evidence="4">WG repeat-containing protein</fullName>
    </recommendedName>
</protein>
<reference evidence="2 3" key="1">
    <citation type="submission" date="2021-03" db="EMBL/GenBank/DDBJ databases">
        <authorList>
            <person name="Kim M.K."/>
        </authorList>
    </citation>
    <scope>NUCLEOTIDE SEQUENCE [LARGE SCALE GENOMIC DNA]</scope>
    <source>
        <strain evidence="2 3">BT442</strain>
    </source>
</reference>
<feature type="chain" id="PRO_5045599185" description="WG repeat-containing protein" evidence="1">
    <location>
        <begin position="25"/>
        <end position="315"/>
    </location>
</feature>
<dbReference type="Proteomes" id="UP000664369">
    <property type="component" value="Unassembled WGS sequence"/>
</dbReference>